<dbReference type="AlphaFoldDB" id="A0A081RSD0"/>
<accession>A0A081RSD0</accession>
<sequence>MTEIITFPQNSATYPEINIKALNQAVKNIWRLVQQQTSGIEIIQEKTLRVGIYSRDLDETVRISVPHLQTILRQLPPQEYFQTIVEIDAELENPELDDETRDTLLEARSEQIRSLNKDVKNVILNLHNEANQLANKIADVRNVVISERLGGVLEEEQARKLELQADITQKEQRKTKLAEDRDKIIASQDVIRQYNLADMFKDYIPNASEVDKLDISNPKKEAIKQALKQGIEIAKKILDNISKGLKYIELADARSKLDEEITRLNKVSDNLKNQLKETEKRITGIGAAQQIETERTTLLNQATTLEQVWSLFANQLQETIDNKTGQQDLTKFIHKQLNFLNNLESQYSALLLS</sequence>
<name>A0A081RSD0_PHOTE</name>
<protein>
    <recommendedName>
        <fullName evidence="4">XaxB</fullName>
    </recommendedName>
</protein>
<evidence type="ECO:0008006" key="4">
    <source>
        <dbReference type="Google" id="ProtNLM"/>
    </source>
</evidence>
<dbReference type="EMBL" id="JGVH01000078">
    <property type="protein sequence ID" value="KER01583.1"/>
    <property type="molecule type" value="Genomic_DNA"/>
</dbReference>
<comment type="caution">
    <text evidence="2">The sequence shown here is derived from an EMBL/GenBank/DDBJ whole genome shotgun (WGS) entry which is preliminary data.</text>
</comment>
<reference evidence="2 3" key="1">
    <citation type="submission" date="2014-03" db="EMBL/GenBank/DDBJ databases">
        <title>Draft Genome of Photorhabdus temperata Meg1.</title>
        <authorList>
            <person name="Hurst S.G.IV."/>
            <person name="Morris K."/>
            <person name="Thomas K."/>
            <person name="Tisa L.S."/>
        </authorList>
    </citation>
    <scope>NUCLEOTIDE SEQUENCE [LARGE SCALE GENOMIC DNA]</scope>
    <source>
        <strain evidence="2 3">Meg1</strain>
    </source>
</reference>
<dbReference type="Proteomes" id="UP000028002">
    <property type="component" value="Unassembled WGS sequence"/>
</dbReference>
<evidence type="ECO:0000313" key="2">
    <source>
        <dbReference type="EMBL" id="KER01583.1"/>
    </source>
</evidence>
<dbReference type="NCBIfam" id="NF033927">
    <property type="entry name" value="alph_xenorhab_B"/>
    <property type="match status" value="1"/>
</dbReference>
<dbReference type="RefSeq" id="WP_036841036.1">
    <property type="nucleotide sequence ID" value="NZ_CAWLUD010000078.1"/>
</dbReference>
<keyword evidence="1" id="KW-0175">Coiled coil</keyword>
<feature type="coiled-coil region" evidence="1">
    <location>
        <begin position="116"/>
        <end position="180"/>
    </location>
</feature>
<dbReference type="PATRIC" id="fig|1393735.3.peg.3910"/>
<feature type="coiled-coil region" evidence="1">
    <location>
        <begin position="250"/>
        <end position="281"/>
    </location>
</feature>
<evidence type="ECO:0000256" key="1">
    <source>
        <dbReference type="SAM" id="Coils"/>
    </source>
</evidence>
<organism evidence="2 3">
    <name type="scientific">Photorhabdus temperata subsp. temperata Meg1</name>
    <dbReference type="NCBI Taxonomy" id="1393735"/>
    <lineage>
        <taxon>Bacteria</taxon>
        <taxon>Pseudomonadati</taxon>
        <taxon>Pseudomonadota</taxon>
        <taxon>Gammaproteobacteria</taxon>
        <taxon>Enterobacterales</taxon>
        <taxon>Morganellaceae</taxon>
        <taxon>Photorhabdus</taxon>
    </lineage>
</organism>
<evidence type="ECO:0000313" key="3">
    <source>
        <dbReference type="Proteomes" id="UP000028002"/>
    </source>
</evidence>
<dbReference type="InterPro" id="IPR047760">
    <property type="entry name" value="XaxB-like"/>
</dbReference>
<gene>
    <name evidence="2" type="ORF">MEG1DRAFT_03815</name>
</gene>
<proteinExistence type="predicted"/>